<dbReference type="RefSeq" id="WP_058748720.1">
    <property type="nucleotide sequence ID" value="NZ_LDRC01000008.1"/>
</dbReference>
<accession>A0A147DU73</accession>
<evidence type="ECO:0000313" key="3">
    <source>
        <dbReference type="Proteomes" id="UP000072763"/>
    </source>
</evidence>
<keyword evidence="1" id="KW-0812">Transmembrane</keyword>
<feature type="transmembrane region" description="Helical" evidence="1">
    <location>
        <begin position="39"/>
        <end position="56"/>
    </location>
</feature>
<feature type="transmembrane region" description="Helical" evidence="1">
    <location>
        <begin position="86"/>
        <end position="105"/>
    </location>
</feature>
<organism evidence="2 3">
    <name type="scientific">Curtobacterium oceanosedimentum</name>
    <dbReference type="NCBI Taxonomy" id="465820"/>
    <lineage>
        <taxon>Bacteria</taxon>
        <taxon>Bacillati</taxon>
        <taxon>Actinomycetota</taxon>
        <taxon>Actinomycetes</taxon>
        <taxon>Micrococcales</taxon>
        <taxon>Microbacteriaceae</taxon>
        <taxon>Curtobacterium</taxon>
    </lineage>
</organism>
<evidence type="ECO:0000256" key="1">
    <source>
        <dbReference type="SAM" id="Phobius"/>
    </source>
</evidence>
<name>A0A147DU73_9MICO</name>
<dbReference type="EMBL" id="LDRC01000008">
    <property type="protein sequence ID" value="KTR53931.1"/>
    <property type="molecule type" value="Genomic_DNA"/>
</dbReference>
<dbReference type="AlphaFoldDB" id="A0A147DU73"/>
<reference evidence="2 3" key="1">
    <citation type="journal article" date="2016" name="Front. Microbiol.">
        <title>Genomic Resource of Rice Seed Associated Bacteria.</title>
        <authorList>
            <person name="Midha S."/>
            <person name="Bansal K."/>
            <person name="Sharma S."/>
            <person name="Kumar N."/>
            <person name="Patil P.P."/>
            <person name="Chaudhry V."/>
            <person name="Patil P.B."/>
        </authorList>
    </citation>
    <scope>NUCLEOTIDE SEQUENCE [LARGE SCALE GENOMIC DNA]</scope>
    <source>
        <strain evidence="2 3">NS359</strain>
    </source>
</reference>
<protein>
    <submittedName>
        <fullName evidence="2">Uncharacterized protein</fullName>
    </submittedName>
</protein>
<proteinExistence type="predicted"/>
<sequence>MLRGVRDRVRATPALARLLSLASLLLVAAAAHSGARTGGLAWLPLLVAGVVLALVTGATTHRWPLPAIWLVVTLLAAASGRLVSTGWLVGALVGGAAALVAALLVDTAPLRRARRPGSRP</sequence>
<keyword evidence="1" id="KW-1133">Transmembrane helix</keyword>
<keyword evidence="1" id="KW-0472">Membrane</keyword>
<gene>
    <name evidence="2" type="ORF">NS359_01515</name>
</gene>
<evidence type="ECO:0000313" key="2">
    <source>
        <dbReference type="EMBL" id="KTR53931.1"/>
    </source>
</evidence>
<dbReference type="PATRIC" id="fig|465820.4.peg.3088"/>
<comment type="caution">
    <text evidence="2">The sequence shown here is derived from an EMBL/GenBank/DDBJ whole genome shotgun (WGS) entry which is preliminary data.</text>
</comment>
<dbReference type="Proteomes" id="UP000072763">
    <property type="component" value="Unassembled WGS sequence"/>
</dbReference>
<feature type="transmembrane region" description="Helical" evidence="1">
    <location>
        <begin position="63"/>
        <end position="80"/>
    </location>
</feature>